<feature type="transmembrane region" description="Helical" evidence="1">
    <location>
        <begin position="115"/>
        <end position="136"/>
    </location>
</feature>
<comment type="caution">
    <text evidence="2">The sequence shown here is derived from an EMBL/GenBank/DDBJ whole genome shotgun (WGS) entry which is preliminary data.</text>
</comment>
<reference evidence="2" key="1">
    <citation type="submission" date="2021-01" db="EMBL/GenBank/DDBJ databases">
        <authorList>
            <person name="Zahm M."/>
            <person name="Roques C."/>
            <person name="Cabau C."/>
            <person name="Klopp C."/>
            <person name="Donnadieu C."/>
            <person name="Jouanno E."/>
            <person name="Lampietro C."/>
            <person name="Louis A."/>
            <person name="Herpin A."/>
            <person name="Echchiki A."/>
            <person name="Berthelot C."/>
            <person name="Parey E."/>
            <person name="Roest-Crollius H."/>
            <person name="Braasch I."/>
            <person name="Postlethwait J."/>
            <person name="Bobe J."/>
            <person name="Montfort J."/>
            <person name="Bouchez O."/>
            <person name="Begum T."/>
            <person name="Mejri S."/>
            <person name="Adams A."/>
            <person name="Chen W.-J."/>
            <person name="Guiguen Y."/>
        </authorList>
    </citation>
    <scope>NUCLEOTIDE SEQUENCE</scope>
    <source>
        <strain evidence="2">YG-15Mar2019-1</strain>
        <tissue evidence="2">Brain</tissue>
    </source>
</reference>
<protein>
    <submittedName>
        <fullName evidence="2">Uncharacterized protein</fullName>
    </submittedName>
</protein>
<keyword evidence="1" id="KW-0812">Transmembrane</keyword>
<dbReference type="AlphaFoldDB" id="A0A9D3Q7B0"/>
<name>A0A9D3Q7B0_MEGAT</name>
<evidence type="ECO:0000256" key="1">
    <source>
        <dbReference type="SAM" id="Phobius"/>
    </source>
</evidence>
<evidence type="ECO:0000313" key="3">
    <source>
        <dbReference type="Proteomes" id="UP001046870"/>
    </source>
</evidence>
<evidence type="ECO:0000313" key="2">
    <source>
        <dbReference type="EMBL" id="KAG7480425.1"/>
    </source>
</evidence>
<keyword evidence="1" id="KW-1133">Transmembrane helix</keyword>
<gene>
    <name evidence="2" type="ORF">MATL_G00055950</name>
</gene>
<sequence length="178" mass="19991">MLKTEETPVISAWGPTCTRSWTDFQTRPLLIATGEYIAVPIRHPNRCLQVGFSLSEPGMSEAETRVCVGGQDESAVFLPHRPHSWVKRCLRRLRSLTAVNRDREADSPPLHRQRLLLVGCVLLALTAMALLLAWNYQCIIVERLCEGQEERSAFPLIGALTERWQEEAAATRSPDARG</sequence>
<dbReference type="Proteomes" id="UP001046870">
    <property type="component" value="Chromosome 4"/>
</dbReference>
<proteinExistence type="predicted"/>
<organism evidence="2 3">
    <name type="scientific">Megalops atlanticus</name>
    <name type="common">Tarpon</name>
    <name type="synonym">Clupea gigantea</name>
    <dbReference type="NCBI Taxonomy" id="7932"/>
    <lineage>
        <taxon>Eukaryota</taxon>
        <taxon>Metazoa</taxon>
        <taxon>Chordata</taxon>
        <taxon>Craniata</taxon>
        <taxon>Vertebrata</taxon>
        <taxon>Euteleostomi</taxon>
        <taxon>Actinopterygii</taxon>
        <taxon>Neopterygii</taxon>
        <taxon>Teleostei</taxon>
        <taxon>Elopiformes</taxon>
        <taxon>Megalopidae</taxon>
        <taxon>Megalops</taxon>
    </lineage>
</organism>
<keyword evidence="3" id="KW-1185">Reference proteome</keyword>
<dbReference type="OrthoDB" id="8959652at2759"/>
<keyword evidence="1" id="KW-0472">Membrane</keyword>
<accession>A0A9D3Q7B0</accession>
<dbReference type="EMBL" id="JAFDVH010000004">
    <property type="protein sequence ID" value="KAG7480425.1"/>
    <property type="molecule type" value="Genomic_DNA"/>
</dbReference>